<proteinExistence type="predicted"/>
<keyword evidence="2" id="KW-1185">Reference proteome</keyword>
<organism evidence="1 2">
    <name type="scientific">Pipistrellus kuhlii</name>
    <name type="common">Kuhl's pipistrelle</name>
    <dbReference type="NCBI Taxonomy" id="59472"/>
    <lineage>
        <taxon>Eukaryota</taxon>
        <taxon>Metazoa</taxon>
        <taxon>Chordata</taxon>
        <taxon>Craniata</taxon>
        <taxon>Vertebrata</taxon>
        <taxon>Euteleostomi</taxon>
        <taxon>Mammalia</taxon>
        <taxon>Eutheria</taxon>
        <taxon>Laurasiatheria</taxon>
        <taxon>Chiroptera</taxon>
        <taxon>Yangochiroptera</taxon>
        <taxon>Vespertilionidae</taxon>
        <taxon>Pipistrellus</taxon>
    </lineage>
</organism>
<gene>
    <name evidence="1" type="ORF">mPipKuh1_007693</name>
</gene>
<reference evidence="1 2" key="1">
    <citation type="journal article" date="2020" name="Nature">
        <title>Six reference-quality genomes reveal evolution of bat adaptations.</title>
        <authorList>
            <person name="Jebb D."/>
            <person name="Huang Z."/>
            <person name="Pippel M."/>
            <person name="Hughes G.M."/>
            <person name="Lavrichenko K."/>
            <person name="Devanna P."/>
            <person name="Winkler S."/>
            <person name="Jermiin L.S."/>
            <person name="Skirmuntt E.C."/>
            <person name="Katzourakis A."/>
            <person name="Burkitt-Gray L."/>
            <person name="Ray D.A."/>
            <person name="Sullivan K.A.M."/>
            <person name="Roscito J.G."/>
            <person name="Kirilenko B.M."/>
            <person name="Davalos L.M."/>
            <person name="Corthals A.P."/>
            <person name="Power M.L."/>
            <person name="Jones G."/>
            <person name="Ransome R.D."/>
            <person name="Dechmann D.K.N."/>
            <person name="Locatelli A.G."/>
            <person name="Puechmaille S.J."/>
            <person name="Fedrigo O."/>
            <person name="Jarvis E.D."/>
            <person name="Hiller M."/>
            <person name="Vernes S.C."/>
            <person name="Myers E.W."/>
            <person name="Teeling E.C."/>
        </authorList>
    </citation>
    <scope>NUCLEOTIDE SEQUENCE [LARGE SCALE GENOMIC DNA]</scope>
    <source>
        <strain evidence="1">MPipKuh1</strain>
        <tissue evidence="1">Flight muscle</tissue>
    </source>
</reference>
<name>A0A7J8B1T9_PIPKU</name>
<dbReference type="Proteomes" id="UP000558488">
    <property type="component" value="Unassembled WGS sequence"/>
</dbReference>
<evidence type="ECO:0000313" key="2">
    <source>
        <dbReference type="Proteomes" id="UP000558488"/>
    </source>
</evidence>
<accession>A0A7J8B1T9</accession>
<protein>
    <submittedName>
        <fullName evidence="1">Uncharacterized protein</fullName>
    </submittedName>
</protein>
<evidence type="ECO:0000313" key="1">
    <source>
        <dbReference type="EMBL" id="KAF6392479.1"/>
    </source>
</evidence>
<dbReference type="AlphaFoldDB" id="A0A7J8B1T9"/>
<sequence>MQRIPGAQDLVTEAPEGNLLGRSGWAIFGGTGVFGHASREVKTGALRKSSLRPSQAVIYIRVMCTESRRLSLRHCHTTLLRRGRAGSLPHQLPAALRAPGAVRFLAACSRAPLQPTLWIEWLAFHWLIDCDLILASFPNMPPPPSPPPVSRLVCMCGGGE</sequence>
<comment type="caution">
    <text evidence="1">The sequence shown here is derived from an EMBL/GenBank/DDBJ whole genome shotgun (WGS) entry which is preliminary data.</text>
</comment>
<dbReference type="EMBL" id="JACAGB010000001">
    <property type="protein sequence ID" value="KAF6392479.1"/>
    <property type="molecule type" value="Genomic_DNA"/>
</dbReference>